<sequence length="195" mass="21079">MSGVETSVSNVLLISSRRHVDSRGWFSETFKRPRLNQLGIICEFPQDNQSWSRTRGTIRGLHFQRPPSAQAKLIACVRGRVLDVVVDVRVGSPSFGRSLAVELTDAGEQLFVPVGFAHGFLTLTDDVIVSYKVSALYDPALDAGLAWNDPDLGVDWPAPTGGPIVSDRDAALPRLSALDSPFVYEGGGPLSLTMA</sequence>
<dbReference type="GO" id="GO:0008830">
    <property type="term" value="F:dTDP-4-dehydrorhamnose 3,5-epimerase activity"/>
    <property type="evidence" value="ECO:0007669"/>
    <property type="project" value="UniProtKB-UniRule"/>
</dbReference>
<dbReference type="SUPFAM" id="SSF51182">
    <property type="entry name" value="RmlC-like cupins"/>
    <property type="match status" value="1"/>
</dbReference>
<feature type="site" description="Participates in a stacking interaction with the thymidine ring of dTDP-4-oxo-6-deoxyglucose" evidence="6">
    <location>
        <position position="137"/>
    </location>
</feature>
<reference evidence="8 9" key="1">
    <citation type="submission" date="2017-03" db="EMBL/GenBank/DDBJ databases">
        <title>Lifting the veil on microbial sulfur biogeochemistry in mining wastewaters.</title>
        <authorList>
            <person name="Kantor R.S."/>
            <person name="Colenbrander Nelson T."/>
            <person name="Marshall S."/>
            <person name="Bennett D."/>
            <person name="Apte S."/>
            <person name="Camacho D."/>
            <person name="Thomas B.C."/>
            <person name="Warren L.A."/>
            <person name="Banfield J.F."/>
        </authorList>
    </citation>
    <scope>NUCLEOTIDE SEQUENCE [LARGE SCALE GENOMIC DNA]</scope>
    <source>
        <strain evidence="8">32-68-21</strain>
    </source>
</reference>
<evidence type="ECO:0000313" key="9">
    <source>
        <dbReference type="Proteomes" id="UP000216147"/>
    </source>
</evidence>
<feature type="active site" description="Proton donor" evidence="5">
    <location>
        <position position="131"/>
    </location>
</feature>
<protein>
    <recommendedName>
        <fullName evidence="4 7">dTDP-4-dehydrorhamnose 3,5-epimerase</fullName>
        <ecNumber evidence="3 7">5.1.3.13</ecNumber>
    </recommendedName>
    <alternativeName>
        <fullName evidence="7">Thymidine diphospho-4-keto-rhamnose 3,5-epimerase</fullName>
    </alternativeName>
</protein>
<accession>A0A258HID5</accession>
<name>A0A258HID5_9CAUL</name>
<dbReference type="PANTHER" id="PTHR21047:SF2">
    <property type="entry name" value="THYMIDINE DIPHOSPHO-4-KETO-RHAMNOSE 3,5-EPIMERASE"/>
    <property type="match status" value="1"/>
</dbReference>
<evidence type="ECO:0000256" key="5">
    <source>
        <dbReference type="PIRSR" id="PIRSR600888-1"/>
    </source>
</evidence>
<evidence type="ECO:0000313" key="8">
    <source>
        <dbReference type="EMBL" id="OYX56364.1"/>
    </source>
</evidence>
<gene>
    <name evidence="8" type="ORF">B7Y86_10500</name>
</gene>
<evidence type="ECO:0000256" key="7">
    <source>
        <dbReference type="RuleBase" id="RU364069"/>
    </source>
</evidence>
<evidence type="ECO:0000256" key="4">
    <source>
        <dbReference type="ARBA" id="ARBA00019595"/>
    </source>
</evidence>
<dbReference type="NCBIfam" id="TIGR01221">
    <property type="entry name" value="rmlC"/>
    <property type="match status" value="1"/>
</dbReference>
<dbReference type="InterPro" id="IPR014710">
    <property type="entry name" value="RmlC-like_jellyroll"/>
</dbReference>
<dbReference type="GO" id="GO:0005829">
    <property type="term" value="C:cytosol"/>
    <property type="evidence" value="ECO:0007669"/>
    <property type="project" value="TreeGrafter"/>
</dbReference>
<dbReference type="Proteomes" id="UP000216147">
    <property type="component" value="Unassembled WGS sequence"/>
</dbReference>
<dbReference type="UniPathway" id="UPA00124"/>
<dbReference type="GO" id="GO:0000271">
    <property type="term" value="P:polysaccharide biosynthetic process"/>
    <property type="evidence" value="ECO:0007669"/>
    <property type="project" value="TreeGrafter"/>
</dbReference>
<evidence type="ECO:0000256" key="1">
    <source>
        <dbReference type="ARBA" id="ARBA00001298"/>
    </source>
</evidence>
<dbReference type="InterPro" id="IPR000888">
    <property type="entry name" value="RmlC-like"/>
</dbReference>
<dbReference type="AlphaFoldDB" id="A0A258HID5"/>
<comment type="caution">
    <text evidence="8">The sequence shown here is derived from an EMBL/GenBank/DDBJ whole genome shotgun (WGS) entry which is preliminary data.</text>
</comment>
<dbReference type="InterPro" id="IPR011051">
    <property type="entry name" value="RmlC_Cupin_sf"/>
</dbReference>
<comment type="function">
    <text evidence="2 7">Catalyzes the epimerization of the C3' and C5'positions of dTDP-6-deoxy-D-xylo-4-hexulose, forming dTDP-6-deoxy-L-lyxo-4-hexulose.</text>
</comment>
<keyword evidence="7" id="KW-0413">Isomerase</keyword>
<comment type="catalytic activity">
    <reaction evidence="1 7">
        <text>dTDP-4-dehydro-6-deoxy-alpha-D-glucose = dTDP-4-dehydro-beta-L-rhamnose</text>
        <dbReference type="Rhea" id="RHEA:16969"/>
        <dbReference type="ChEBI" id="CHEBI:57649"/>
        <dbReference type="ChEBI" id="CHEBI:62830"/>
        <dbReference type="EC" id="5.1.3.13"/>
    </reaction>
</comment>
<comment type="subunit">
    <text evidence="7">Homodimer.</text>
</comment>
<proteinExistence type="inferred from homology"/>
<dbReference type="PANTHER" id="PTHR21047">
    <property type="entry name" value="DTDP-6-DEOXY-D-GLUCOSE-3,5 EPIMERASE"/>
    <property type="match status" value="1"/>
</dbReference>
<dbReference type="Gene3D" id="2.60.120.10">
    <property type="entry name" value="Jelly Rolls"/>
    <property type="match status" value="1"/>
</dbReference>
<feature type="active site" description="Proton acceptor" evidence="5">
    <location>
        <position position="62"/>
    </location>
</feature>
<evidence type="ECO:0000256" key="6">
    <source>
        <dbReference type="PIRSR" id="PIRSR600888-3"/>
    </source>
</evidence>
<dbReference type="CDD" id="cd00438">
    <property type="entry name" value="cupin_RmlC"/>
    <property type="match status" value="1"/>
</dbReference>
<organism evidence="8 9">
    <name type="scientific">Brevundimonas subvibrioides</name>
    <dbReference type="NCBI Taxonomy" id="74313"/>
    <lineage>
        <taxon>Bacteria</taxon>
        <taxon>Pseudomonadati</taxon>
        <taxon>Pseudomonadota</taxon>
        <taxon>Alphaproteobacteria</taxon>
        <taxon>Caulobacterales</taxon>
        <taxon>Caulobacteraceae</taxon>
        <taxon>Brevundimonas</taxon>
    </lineage>
</organism>
<comment type="similarity">
    <text evidence="7">Belongs to the dTDP-4-dehydrorhamnose 3,5-epimerase family.</text>
</comment>
<comment type="pathway">
    <text evidence="7">Carbohydrate biosynthesis; dTDP-L-rhamnose biosynthesis.</text>
</comment>
<evidence type="ECO:0000256" key="2">
    <source>
        <dbReference type="ARBA" id="ARBA00001997"/>
    </source>
</evidence>
<dbReference type="EMBL" id="NCEQ01000008">
    <property type="protein sequence ID" value="OYX56364.1"/>
    <property type="molecule type" value="Genomic_DNA"/>
</dbReference>
<evidence type="ECO:0000256" key="3">
    <source>
        <dbReference type="ARBA" id="ARBA00012098"/>
    </source>
</evidence>
<dbReference type="EC" id="5.1.3.13" evidence="3 7"/>
<dbReference type="GO" id="GO:0019305">
    <property type="term" value="P:dTDP-rhamnose biosynthetic process"/>
    <property type="evidence" value="ECO:0007669"/>
    <property type="project" value="UniProtKB-UniRule"/>
</dbReference>
<dbReference type="Pfam" id="PF00908">
    <property type="entry name" value="dTDP_sugar_isom"/>
    <property type="match status" value="1"/>
</dbReference>